<dbReference type="InterPro" id="IPR052228">
    <property type="entry name" value="Sec_Metab_Biosynth_Oxidored"/>
</dbReference>
<sequence length="313" mass="33783">MASLAASMNLTTAAKLTNPVAVFVGGTSGIGQGMAEAFNRHTKGNAHIILVGRNREAAEGIISKMRSAAGESRTGSYEFVPCDISLISNVKTATADIFAKHPKVNFLVLSAGNLSISRPETEEGLDKKLAVQYYSRWSFIHGLLPAMRAARDANEDAKVMSIFAAGYGGPIDVDDLGLKKRFNPAISGPCSTYNDLMCEEYALRNPGIAFAHAFPGFVRTNFLKASESILFRASNILLPLFYLFTVSQDECGEYLWKGLYRSAARAAGSAGVLGAYRIGSNGDNLGTKKYFGTPEQRKALWEHTCKETNTVDA</sequence>
<dbReference type="Pfam" id="PF00106">
    <property type="entry name" value="adh_short"/>
    <property type="match status" value="1"/>
</dbReference>
<dbReference type="OrthoDB" id="2898509at2759"/>
<keyword evidence="3" id="KW-1185">Reference proteome</keyword>
<dbReference type="InParanoid" id="W4JT29"/>
<proteinExistence type="predicted"/>
<evidence type="ECO:0000313" key="3">
    <source>
        <dbReference type="Proteomes" id="UP000030671"/>
    </source>
</evidence>
<dbReference type="PANTHER" id="PTHR47534">
    <property type="entry name" value="YALI0E05731P"/>
    <property type="match status" value="1"/>
</dbReference>
<dbReference type="InterPro" id="IPR036291">
    <property type="entry name" value="NAD(P)-bd_dom_sf"/>
</dbReference>
<accession>W4JT29</accession>
<evidence type="ECO:0000256" key="1">
    <source>
        <dbReference type="ARBA" id="ARBA00023002"/>
    </source>
</evidence>
<name>W4JT29_HETIT</name>
<dbReference type="KEGG" id="hir:HETIRDRAFT_422633"/>
<reference evidence="2 3" key="1">
    <citation type="journal article" date="2012" name="New Phytol.">
        <title>Insight into trade-off between wood decay and parasitism from the genome of a fungal forest pathogen.</title>
        <authorList>
            <person name="Olson A."/>
            <person name="Aerts A."/>
            <person name="Asiegbu F."/>
            <person name="Belbahri L."/>
            <person name="Bouzid O."/>
            <person name="Broberg A."/>
            <person name="Canback B."/>
            <person name="Coutinho P.M."/>
            <person name="Cullen D."/>
            <person name="Dalman K."/>
            <person name="Deflorio G."/>
            <person name="van Diepen L.T."/>
            <person name="Dunand C."/>
            <person name="Duplessis S."/>
            <person name="Durling M."/>
            <person name="Gonthier P."/>
            <person name="Grimwood J."/>
            <person name="Fossdal C.G."/>
            <person name="Hansson D."/>
            <person name="Henrissat B."/>
            <person name="Hietala A."/>
            <person name="Himmelstrand K."/>
            <person name="Hoffmeister D."/>
            <person name="Hogberg N."/>
            <person name="James T.Y."/>
            <person name="Karlsson M."/>
            <person name="Kohler A."/>
            <person name="Kues U."/>
            <person name="Lee Y.H."/>
            <person name="Lin Y.C."/>
            <person name="Lind M."/>
            <person name="Lindquist E."/>
            <person name="Lombard V."/>
            <person name="Lucas S."/>
            <person name="Lunden K."/>
            <person name="Morin E."/>
            <person name="Murat C."/>
            <person name="Park J."/>
            <person name="Raffaello T."/>
            <person name="Rouze P."/>
            <person name="Salamov A."/>
            <person name="Schmutz J."/>
            <person name="Solheim H."/>
            <person name="Stahlberg J."/>
            <person name="Velez H."/>
            <person name="de Vries R.P."/>
            <person name="Wiebenga A."/>
            <person name="Woodward S."/>
            <person name="Yakovlev I."/>
            <person name="Garbelotto M."/>
            <person name="Martin F."/>
            <person name="Grigoriev I.V."/>
            <person name="Stenlid J."/>
        </authorList>
    </citation>
    <scope>NUCLEOTIDE SEQUENCE [LARGE SCALE GENOMIC DNA]</scope>
    <source>
        <strain evidence="2 3">TC 32-1</strain>
    </source>
</reference>
<dbReference type="Gene3D" id="3.40.50.720">
    <property type="entry name" value="NAD(P)-binding Rossmann-like Domain"/>
    <property type="match status" value="1"/>
</dbReference>
<dbReference type="GO" id="GO:0016491">
    <property type="term" value="F:oxidoreductase activity"/>
    <property type="evidence" value="ECO:0007669"/>
    <property type="project" value="UniProtKB-KW"/>
</dbReference>
<dbReference type="eggNOG" id="KOG1208">
    <property type="taxonomic scope" value="Eukaryota"/>
</dbReference>
<gene>
    <name evidence="2" type="ORF">HETIRDRAFT_422633</name>
</gene>
<dbReference type="SUPFAM" id="SSF51735">
    <property type="entry name" value="NAD(P)-binding Rossmann-fold domains"/>
    <property type="match status" value="1"/>
</dbReference>
<evidence type="ECO:0008006" key="4">
    <source>
        <dbReference type="Google" id="ProtNLM"/>
    </source>
</evidence>
<protein>
    <recommendedName>
        <fullName evidence="4">NAD(P)-binding protein</fullName>
    </recommendedName>
</protein>
<dbReference type="Proteomes" id="UP000030671">
    <property type="component" value="Unassembled WGS sequence"/>
</dbReference>
<organism evidence="2 3">
    <name type="scientific">Heterobasidion irregulare (strain TC 32-1)</name>
    <dbReference type="NCBI Taxonomy" id="747525"/>
    <lineage>
        <taxon>Eukaryota</taxon>
        <taxon>Fungi</taxon>
        <taxon>Dikarya</taxon>
        <taxon>Basidiomycota</taxon>
        <taxon>Agaricomycotina</taxon>
        <taxon>Agaricomycetes</taxon>
        <taxon>Russulales</taxon>
        <taxon>Bondarzewiaceae</taxon>
        <taxon>Heterobasidion</taxon>
        <taxon>Heterobasidion annosum species complex</taxon>
    </lineage>
</organism>
<dbReference type="HOGENOM" id="CLU_044999_1_0_1"/>
<dbReference type="RefSeq" id="XP_009552251.1">
    <property type="nucleotide sequence ID" value="XM_009553956.1"/>
</dbReference>
<dbReference type="InterPro" id="IPR002347">
    <property type="entry name" value="SDR_fam"/>
</dbReference>
<dbReference type="PRINTS" id="PR00081">
    <property type="entry name" value="GDHRDH"/>
</dbReference>
<dbReference type="EMBL" id="KI925465">
    <property type="protein sequence ID" value="ETW76026.1"/>
    <property type="molecule type" value="Genomic_DNA"/>
</dbReference>
<keyword evidence="1" id="KW-0560">Oxidoreductase</keyword>
<dbReference type="AlphaFoldDB" id="W4JT29"/>
<dbReference type="PANTHER" id="PTHR47534:SF3">
    <property type="entry name" value="ALCOHOL DEHYDROGENASE-LIKE C-TERMINAL DOMAIN-CONTAINING PROTEIN"/>
    <property type="match status" value="1"/>
</dbReference>
<evidence type="ECO:0000313" key="2">
    <source>
        <dbReference type="EMBL" id="ETW76026.1"/>
    </source>
</evidence>
<dbReference type="GeneID" id="20673831"/>